<evidence type="ECO:0000256" key="7">
    <source>
        <dbReference type="ARBA" id="ARBA00023136"/>
    </source>
</evidence>
<gene>
    <name evidence="9" type="ORF">SAMN04489812_2664</name>
</gene>
<dbReference type="GO" id="GO:0005886">
    <property type="term" value="C:plasma membrane"/>
    <property type="evidence" value="ECO:0007669"/>
    <property type="project" value="UniProtKB-SubCell"/>
</dbReference>
<dbReference type="AlphaFoldDB" id="A0A1H1U7D1"/>
<feature type="transmembrane region" description="Helical" evidence="8">
    <location>
        <begin position="203"/>
        <end position="225"/>
    </location>
</feature>
<dbReference type="GO" id="GO:0030001">
    <property type="term" value="P:metal ion transport"/>
    <property type="evidence" value="ECO:0007669"/>
    <property type="project" value="UniProtKB-ARBA"/>
</dbReference>
<keyword evidence="5 8" id="KW-1133">Transmembrane helix</keyword>
<feature type="transmembrane region" description="Helical" evidence="8">
    <location>
        <begin position="172"/>
        <end position="191"/>
    </location>
</feature>
<feature type="transmembrane region" description="Helical" evidence="8">
    <location>
        <begin position="363"/>
        <end position="384"/>
    </location>
</feature>
<evidence type="ECO:0000256" key="4">
    <source>
        <dbReference type="ARBA" id="ARBA00022692"/>
    </source>
</evidence>
<organism evidence="9 10">
    <name type="scientific">Microlunatus soli</name>
    <dbReference type="NCBI Taxonomy" id="630515"/>
    <lineage>
        <taxon>Bacteria</taxon>
        <taxon>Bacillati</taxon>
        <taxon>Actinomycetota</taxon>
        <taxon>Actinomycetes</taxon>
        <taxon>Propionibacteriales</taxon>
        <taxon>Propionibacteriaceae</taxon>
        <taxon>Microlunatus</taxon>
    </lineage>
</organism>
<evidence type="ECO:0000256" key="2">
    <source>
        <dbReference type="ARBA" id="ARBA00022448"/>
    </source>
</evidence>
<accession>A0A1H1U7D1</accession>
<evidence type="ECO:0000313" key="9">
    <source>
        <dbReference type="EMBL" id="SDS68186.1"/>
    </source>
</evidence>
<reference evidence="9 10" key="1">
    <citation type="submission" date="2016-10" db="EMBL/GenBank/DDBJ databases">
        <authorList>
            <person name="de Groot N.N."/>
        </authorList>
    </citation>
    <scope>NUCLEOTIDE SEQUENCE [LARGE SCALE GENOMIC DNA]</scope>
    <source>
        <strain evidence="9 10">DSM 21800</strain>
    </source>
</reference>
<dbReference type="InterPro" id="IPR003445">
    <property type="entry name" value="Cat_transpt"/>
</dbReference>
<dbReference type="GO" id="GO:0008324">
    <property type="term" value="F:monoatomic cation transmembrane transporter activity"/>
    <property type="evidence" value="ECO:0007669"/>
    <property type="project" value="InterPro"/>
</dbReference>
<keyword evidence="7 8" id="KW-0472">Membrane</keyword>
<feature type="transmembrane region" description="Helical" evidence="8">
    <location>
        <begin position="237"/>
        <end position="260"/>
    </location>
</feature>
<dbReference type="PANTHER" id="PTHR32024">
    <property type="entry name" value="TRK SYSTEM POTASSIUM UPTAKE PROTEIN TRKG-RELATED"/>
    <property type="match status" value="1"/>
</dbReference>
<protein>
    <submittedName>
        <fullName evidence="9">Potassium uptake protein, TrkH family</fullName>
    </submittedName>
</protein>
<dbReference type="STRING" id="630515.SAMN04489812_2664"/>
<keyword evidence="3" id="KW-1003">Cell membrane</keyword>
<keyword evidence="6" id="KW-0406">Ion transport</keyword>
<evidence type="ECO:0000256" key="5">
    <source>
        <dbReference type="ARBA" id="ARBA00022989"/>
    </source>
</evidence>
<dbReference type="Pfam" id="PF02386">
    <property type="entry name" value="TrkH"/>
    <property type="match status" value="1"/>
</dbReference>
<evidence type="ECO:0000313" key="10">
    <source>
        <dbReference type="Proteomes" id="UP000199103"/>
    </source>
</evidence>
<dbReference type="EMBL" id="LT629772">
    <property type="protein sequence ID" value="SDS68186.1"/>
    <property type="molecule type" value="Genomic_DNA"/>
</dbReference>
<feature type="transmembrane region" description="Helical" evidence="8">
    <location>
        <begin position="141"/>
        <end position="160"/>
    </location>
</feature>
<keyword evidence="4 8" id="KW-0812">Transmembrane</keyword>
<keyword evidence="2" id="KW-0813">Transport</keyword>
<sequence length="458" mass="48196">MHVTLRDRTRVSRSGRNEARNPARLIAAGFALIIAVGAVLLSLPIASAGGESTPFLTALFTAVSATCVTGLILVDTATHYSTFGQVVILALIQVGGTGVMTLATMIGVVVTRRIGLQMATTVQTENKAFGTGDVRDIVRRIAIMTVAIEAAVALVLTLGFARTPGVGPGRAVYAGVFHSVSAFNNAGFSIFSDNLMGYVGDPLICVPVMLAIILGGIGFPVLVEVQRLARGHRRRLGLHASITIGTTIVLLVVGSVGFLITEWGNPKTLGPLSLPQQVLASIFGGVVPRTAGFNSLDVAQFRPATLLLNDILMFIGGGSAGTAGGIKVTTFALLAFVVWAELRGEPTVHVRHRRLPEAVQRQALTVVLLAVGLVTVSTLVIMMISPYSMAKVLFEVISAFATVGLSAGLTPKLPVAAHCILMVLMFVGRLGPITLGTALALRDRRRRYELPEERPLVG</sequence>
<comment type="subcellular location">
    <subcellularLocation>
        <location evidence="1">Cell membrane</location>
        <topology evidence="1">Multi-pass membrane protein</topology>
    </subcellularLocation>
</comment>
<proteinExistence type="predicted"/>
<feature type="transmembrane region" description="Helical" evidence="8">
    <location>
        <begin position="415"/>
        <end position="441"/>
    </location>
</feature>
<evidence type="ECO:0000256" key="1">
    <source>
        <dbReference type="ARBA" id="ARBA00004651"/>
    </source>
</evidence>
<evidence type="ECO:0000256" key="8">
    <source>
        <dbReference type="SAM" id="Phobius"/>
    </source>
</evidence>
<evidence type="ECO:0000256" key="6">
    <source>
        <dbReference type="ARBA" id="ARBA00023065"/>
    </source>
</evidence>
<feature type="transmembrane region" description="Helical" evidence="8">
    <location>
        <begin position="55"/>
        <end position="74"/>
    </location>
</feature>
<dbReference type="PANTHER" id="PTHR32024:SF1">
    <property type="entry name" value="KTR SYSTEM POTASSIUM UPTAKE PROTEIN B"/>
    <property type="match status" value="1"/>
</dbReference>
<feature type="transmembrane region" description="Helical" evidence="8">
    <location>
        <begin position="21"/>
        <end position="43"/>
    </location>
</feature>
<name>A0A1H1U7D1_9ACTN</name>
<evidence type="ECO:0000256" key="3">
    <source>
        <dbReference type="ARBA" id="ARBA00022475"/>
    </source>
</evidence>
<dbReference type="Proteomes" id="UP000199103">
    <property type="component" value="Chromosome I"/>
</dbReference>
<feature type="transmembrane region" description="Helical" evidence="8">
    <location>
        <begin position="86"/>
        <end position="110"/>
    </location>
</feature>
<feature type="transmembrane region" description="Helical" evidence="8">
    <location>
        <begin position="311"/>
        <end position="342"/>
    </location>
</feature>
<keyword evidence="10" id="KW-1185">Reference proteome</keyword>